<dbReference type="EMBL" id="FJOG01000023">
    <property type="protein sequence ID" value="CZR63441.1"/>
    <property type="molecule type" value="Genomic_DNA"/>
</dbReference>
<protein>
    <recommendedName>
        <fullName evidence="4">Argonaute siRNA chaperone complex subunit Arb1</fullName>
    </recommendedName>
</protein>
<dbReference type="OrthoDB" id="435402at2759"/>
<dbReference type="STRING" id="576137.A0A1L7XEI7"/>
<feature type="compositionally biased region" description="Pro residues" evidence="1">
    <location>
        <begin position="77"/>
        <end position="87"/>
    </location>
</feature>
<feature type="compositionally biased region" description="Basic residues" evidence="1">
    <location>
        <begin position="121"/>
        <end position="130"/>
    </location>
</feature>
<dbReference type="InterPro" id="IPR018606">
    <property type="entry name" value="Arb1"/>
</dbReference>
<evidence type="ECO:0000313" key="3">
    <source>
        <dbReference type="Proteomes" id="UP000184330"/>
    </source>
</evidence>
<organism evidence="2 3">
    <name type="scientific">Phialocephala subalpina</name>
    <dbReference type="NCBI Taxonomy" id="576137"/>
    <lineage>
        <taxon>Eukaryota</taxon>
        <taxon>Fungi</taxon>
        <taxon>Dikarya</taxon>
        <taxon>Ascomycota</taxon>
        <taxon>Pezizomycotina</taxon>
        <taxon>Leotiomycetes</taxon>
        <taxon>Helotiales</taxon>
        <taxon>Mollisiaceae</taxon>
        <taxon>Phialocephala</taxon>
        <taxon>Phialocephala fortinii species complex</taxon>
    </lineage>
</organism>
<accession>A0A1L7XEI7</accession>
<keyword evidence="3" id="KW-1185">Reference proteome</keyword>
<evidence type="ECO:0000256" key="1">
    <source>
        <dbReference type="SAM" id="MobiDB-lite"/>
    </source>
</evidence>
<feature type="region of interest" description="Disordered" evidence="1">
    <location>
        <begin position="26"/>
        <end position="130"/>
    </location>
</feature>
<gene>
    <name evidence="2" type="ORF">PAC_13338</name>
</gene>
<dbReference type="Pfam" id="PF09692">
    <property type="entry name" value="Arb1"/>
    <property type="match status" value="1"/>
</dbReference>
<proteinExistence type="predicted"/>
<dbReference type="AlphaFoldDB" id="A0A1L7XEI7"/>
<dbReference type="Proteomes" id="UP000184330">
    <property type="component" value="Unassembled WGS sequence"/>
</dbReference>
<dbReference type="GO" id="GO:0033167">
    <property type="term" value="C:ARC complex"/>
    <property type="evidence" value="ECO:0007669"/>
    <property type="project" value="InterPro"/>
</dbReference>
<evidence type="ECO:0008006" key="4">
    <source>
        <dbReference type="Google" id="ProtNLM"/>
    </source>
</evidence>
<name>A0A1L7XEI7_9HELO</name>
<sequence length="596" mass="66509">MTTPEDARAAMSRAISDIDLNKALKEVQNRPQPSLRYSPESLLSLRPAKSNGECVEVSEVGSPLADGVMTPPFSASPNPPPPTPAPPNNAGNVTSGDEGGKENKNTIPGINLPSVIAGPEKKKKKSGKNKKHVTGFEGMWSFPPFYCDPPITPEEYEEECDVYDVSVPFERRIQTCIQRYRTRRNLDEVRSNILTKYFMLGGIESTTKAFTGGALDQETLDNATAAEIAALQATDFVRPSGGNAKYYDGSDKWVVDFEGVAKGFFSYRVPNMFSMVKESEIVLYAMVVRNFLNYVLHHRVCEEYTHDVMAARKICDLAEKELWAIRQLQVKMPGDFNTAASTLYGGRYQGAHMGNAAWAVDQPEYDDWGKIDQGFTVPEAERIFKTAIAFAGNDEMFLKVMAEDVQIVKSTAECFEVIAIERPDLKTIEEYANVKNFKGEPGFIKALGVLKLKRWEGPKIVPEDFTDDEGDDDTLVEEEDVESFWLEDDLLQICYVGLKLELMVHELNIGVKFFDSILGLYCSFFTALPNEKMVLWKEPGMSSLAKQTESVLLTLCAVPNTRPPPTVDDPEVEQRALEVSMEKELDADDKLLSDEK</sequence>
<dbReference type="GO" id="GO:0031047">
    <property type="term" value="P:regulatory ncRNA-mediated gene silencing"/>
    <property type="evidence" value="ECO:0007669"/>
    <property type="project" value="InterPro"/>
</dbReference>
<evidence type="ECO:0000313" key="2">
    <source>
        <dbReference type="EMBL" id="CZR63441.1"/>
    </source>
</evidence>
<reference evidence="2 3" key="1">
    <citation type="submission" date="2016-03" db="EMBL/GenBank/DDBJ databases">
        <authorList>
            <person name="Ploux O."/>
        </authorList>
    </citation>
    <scope>NUCLEOTIDE SEQUENCE [LARGE SCALE GENOMIC DNA]</scope>
    <source>
        <strain evidence="2 3">UAMH 11012</strain>
    </source>
</reference>